<evidence type="ECO:0000256" key="1">
    <source>
        <dbReference type="SAM" id="Phobius"/>
    </source>
</evidence>
<dbReference type="STRING" id="501571.GCA_900143195_01636"/>
<keyword evidence="1" id="KW-0812">Transmembrane</keyword>
<feature type="transmembrane region" description="Helical" evidence="1">
    <location>
        <begin position="125"/>
        <end position="142"/>
    </location>
</feature>
<feature type="transmembrane region" description="Helical" evidence="1">
    <location>
        <begin position="72"/>
        <end position="90"/>
    </location>
</feature>
<feature type="transmembrane region" description="Helical" evidence="1">
    <location>
        <begin position="35"/>
        <end position="60"/>
    </location>
</feature>
<dbReference type="EMBL" id="NFKL01000004">
    <property type="protein sequence ID" value="OUP59991.1"/>
    <property type="molecule type" value="Genomic_DNA"/>
</dbReference>
<dbReference type="AlphaFoldDB" id="A0A1Y4LY18"/>
<keyword evidence="1" id="KW-0472">Membrane</keyword>
<feature type="transmembrane region" description="Helical" evidence="1">
    <location>
        <begin position="7"/>
        <end position="29"/>
    </location>
</feature>
<feature type="transmembrane region" description="Helical" evidence="1">
    <location>
        <begin position="102"/>
        <end position="118"/>
    </location>
</feature>
<protein>
    <submittedName>
        <fullName evidence="2">Uncharacterized protein</fullName>
    </submittedName>
</protein>
<gene>
    <name evidence="2" type="ORF">B5F15_04025</name>
</gene>
<feature type="transmembrane region" description="Helical" evidence="1">
    <location>
        <begin position="148"/>
        <end position="170"/>
    </location>
</feature>
<proteinExistence type="predicted"/>
<evidence type="ECO:0000313" key="3">
    <source>
        <dbReference type="Proteomes" id="UP000195326"/>
    </source>
</evidence>
<accession>A0A1Y4LY18</accession>
<dbReference type="Proteomes" id="UP000195326">
    <property type="component" value="Unassembled WGS sequence"/>
</dbReference>
<comment type="caution">
    <text evidence="2">The sequence shown here is derived from an EMBL/GenBank/DDBJ whole genome shotgun (WGS) entry which is preliminary data.</text>
</comment>
<name>A0A1Y4LY18_9FIRM</name>
<evidence type="ECO:0000313" key="2">
    <source>
        <dbReference type="EMBL" id="OUP59991.1"/>
    </source>
</evidence>
<reference evidence="3" key="1">
    <citation type="submission" date="2017-04" db="EMBL/GenBank/DDBJ databases">
        <title>Function of individual gut microbiota members based on whole genome sequencing of pure cultures obtained from chicken caecum.</title>
        <authorList>
            <person name="Medvecky M."/>
            <person name="Cejkova D."/>
            <person name="Polansky O."/>
            <person name="Karasova D."/>
            <person name="Kubasova T."/>
            <person name="Cizek A."/>
            <person name="Rychlik I."/>
        </authorList>
    </citation>
    <scope>NUCLEOTIDE SEQUENCE [LARGE SCALE GENOMIC DNA]</scope>
    <source>
        <strain evidence="3">An179</strain>
    </source>
</reference>
<keyword evidence="1" id="KW-1133">Transmembrane helix</keyword>
<organism evidence="2 3">
    <name type="scientific">Butyricicoccus pullicaecorum</name>
    <dbReference type="NCBI Taxonomy" id="501571"/>
    <lineage>
        <taxon>Bacteria</taxon>
        <taxon>Bacillati</taxon>
        <taxon>Bacillota</taxon>
        <taxon>Clostridia</taxon>
        <taxon>Eubacteriales</taxon>
        <taxon>Butyricicoccaceae</taxon>
        <taxon>Butyricicoccus</taxon>
    </lineage>
</organism>
<sequence>MERQRTPILCAVGAGLLFTALITDGFIFVRRPETGAVLFVGELLVVRLVCMGLTAAGLAACRARTRTQTGRIYLLGLTVAVVLSMVQLSMLTVDGQSIDLSQFTPGFVLMLLGTAVICRRTALHAALDCAALGLSALVWLSPEWLFGWGVSACFFDVLCITTTLFLLPAADAAYRALTRSTRSTRREL</sequence>
<dbReference type="RefSeq" id="WP_087414437.1">
    <property type="nucleotide sequence ID" value="NZ_NFKL01000004.1"/>
</dbReference>